<feature type="compositionally biased region" description="Polar residues" evidence="1">
    <location>
        <begin position="81"/>
        <end position="90"/>
    </location>
</feature>
<dbReference type="RefSeq" id="WP_343925455.1">
    <property type="nucleotide sequence ID" value="NZ_BAAAIR010000046.1"/>
</dbReference>
<reference evidence="3" key="1">
    <citation type="journal article" date="2019" name="Int. J. Syst. Evol. Microbiol.">
        <title>The Global Catalogue of Microorganisms (GCM) 10K type strain sequencing project: providing services to taxonomists for standard genome sequencing and annotation.</title>
        <authorList>
            <consortium name="The Broad Institute Genomics Platform"/>
            <consortium name="The Broad Institute Genome Sequencing Center for Infectious Disease"/>
            <person name="Wu L."/>
            <person name="Ma J."/>
        </authorList>
    </citation>
    <scope>NUCLEOTIDE SEQUENCE [LARGE SCALE GENOMIC DNA]</scope>
    <source>
        <strain evidence="3">CGMCC 1.16455</strain>
    </source>
</reference>
<protein>
    <submittedName>
        <fullName evidence="2">Uncharacterized protein</fullName>
    </submittedName>
</protein>
<proteinExistence type="predicted"/>
<sequence>MDDEPRRGHLLSTAPTAPGASAGRAEVVLRSPSRTPMLPAAQSIPLVHGLRDRATAGAASLGAAALLVLSFGPAALALAPSGTTSAQPQGRSWIAPLDAETTTAPAVPESRSGQTS</sequence>
<name>A0ABW0FAS2_9MICO</name>
<keyword evidence="3" id="KW-1185">Reference proteome</keyword>
<evidence type="ECO:0000313" key="2">
    <source>
        <dbReference type="EMBL" id="MFC5296537.1"/>
    </source>
</evidence>
<comment type="caution">
    <text evidence="2">The sequence shown here is derived from an EMBL/GenBank/DDBJ whole genome shotgun (WGS) entry which is preliminary data.</text>
</comment>
<dbReference type="GeneID" id="303298415"/>
<dbReference type="EMBL" id="JBHSLN010000012">
    <property type="protein sequence ID" value="MFC5296537.1"/>
    <property type="molecule type" value="Genomic_DNA"/>
</dbReference>
<dbReference type="Proteomes" id="UP001595937">
    <property type="component" value="Unassembled WGS sequence"/>
</dbReference>
<gene>
    <name evidence="2" type="ORF">ACFPK8_03375</name>
</gene>
<feature type="region of interest" description="Disordered" evidence="1">
    <location>
        <begin position="80"/>
        <end position="116"/>
    </location>
</feature>
<feature type="region of interest" description="Disordered" evidence="1">
    <location>
        <begin position="1"/>
        <end position="23"/>
    </location>
</feature>
<accession>A0ABW0FAS2</accession>
<evidence type="ECO:0000313" key="3">
    <source>
        <dbReference type="Proteomes" id="UP001595937"/>
    </source>
</evidence>
<evidence type="ECO:0000256" key="1">
    <source>
        <dbReference type="SAM" id="MobiDB-lite"/>
    </source>
</evidence>
<organism evidence="2 3">
    <name type="scientific">Brachybacterium tyrofermentans</name>
    <dbReference type="NCBI Taxonomy" id="47848"/>
    <lineage>
        <taxon>Bacteria</taxon>
        <taxon>Bacillati</taxon>
        <taxon>Actinomycetota</taxon>
        <taxon>Actinomycetes</taxon>
        <taxon>Micrococcales</taxon>
        <taxon>Dermabacteraceae</taxon>
        <taxon>Brachybacterium</taxon>
    </lineage>
</organism>